<accession>A0A9D4PB81</accession>
<dbReference type="AlphaFoldDB" id="A0A9D4PB81"/>
<dbReference type="EMBL" id="JABSTV010001255">
    <property type="protein sequence ID" value="KAH7935063.1"/>
    <property type="molecule type" value="Genomic_DNA"/>
</dbReference>
<reference evidence="2" key="1">
    <citation type="journal article" date="2020" name="Cell">
        <title>Large-Scale Comparative Analyses of Tick Genomes Elucidate Their Genetic Diversity and Vector Capacities.</title>
        <authorList>
            <consortium name="Tick Genome and Microbiome Consortium (TIGMIC)"/>
            <person name="Jia N."/>
            <person name="Wang J."/>
            <person name="Shi W."/>
            <person name="Du L."/>
            <person name="Sun Y."/>
            <person name="Zhan W."/>
            <person name="Jiang J.F."/>
            <person name="Wang Q."/>
            <person name="Zhang B."/>
            <person name="Ji P."/>
            <person name="Bell-Sakyi L."/>
            <person name="Cui X.M."/>
            <person name="Yuan T.T."/>
            <person name="Jiang B.G."/>
            <person name="Yang W.F."/>
            <person name="Lam T.T."/>
            <person name="Chang Q.C."/>
            <person name="Ding S.J."/>
            <person name="Wang X.J."/>
            <person name="Zhu J.G."/>
            <person name="Ruan X.D."/>
            <person name="Zhao L."/>
            <person name="Wei J.T."/>
            <person name="Ye R.Z."/>
            <person name="Que T.C."/>
            <person name="Du C.H."/>
            <person name="Zhou Y.H."/>
            <person name="Cheng J.X."/>
            <person name="Dai P.F."/>
            <person name="Guo W.B."/>
            <person name="Han X.H."/>
            <person name="Huang E.J."/>
            <person name="Li L.F."/>
            <person name="Wei W."/>
            <person name="Gao Y.C."/>
            <person name="Liu J.Z."/>
            <person name="Shao H.Z."/>
            <person name="Wang X."/>
            <person name="Wang C.C."/>
            <person name="Yang T.C."/>
            <person name="Huo Q.B."/>
            <person name="Li W."/>
            <person name="Chen H.Y."/>
            <person name="Chen S.E."/>
            <person name="Zhou L.G."/>
            <person name="Ni X.B."/>
            <person name="Tian J.H."/>
            <person name="Sheng Y."/>
            <person name="Liu T."/>
            <person name="Pan Y.S."/>
            <person name="Xia L.Y."/>
            <person name="Li J."/>
            <person name="Zhao F."/>
            <person name="Cao W.C."/>
        </authorList>
    </citation>
    <scope>NUCLEOTIDE SEQUENCE</scope>
    <source>
        <strain evidence="2">Rsan-2018</strain>
    </source>
</reference>
<sequence>MELAALNAELKTFLTDEQVAEDCDFVIEYEDAANSALTLLEHHMNRLKVSSPASTAHPVATTTGEDPPATSEREGTNATSTTITLRPPQTVRGKVLTYYAAAQLPKIQPKHRNTLSPAQPQKPGRRYQAQLCTRRIVSRHCRTLVRPAPSTVTTAVVAAEVPEQAEAEVGIEDHHNRRSQAPTIRRLLLPPARSLKLLQATTENHRMPQAQRGDPQEDIKDPRNRLRGQAPHHHIKSYGGTNTTANIQLTRDAVMHAETLVLNCLNHIV</sequence>
<evidence type="ECO:0000313" key="2">
    <source>
        <dbReference type="EMBL" id="KAH7935063.1"/>
    </source>
</evidence>
<evidence type="ECO:0000313" key="3">
    <source>
        <dbReference type="Proteomes" id="UP000821837"/>
    </source>
</evidence>
<evidence type="ECO:0000256" key="1">
    <source>
        <dbReference type="SAM" id="MobiDB-lite"/>
    </source>
</evidence>
<keyword evidence="3" id="KW-1185">Reference proteome</keyword>
<feature type="region of interest" description="Disordered" evidence="1">
    <location>
        <begin position="50"/>
        <end position="81"/>
    </location>
</feature>
<dbReference type="Proteomes" id="UP000821837">
    <property type="component" value="Unassembled WGS sequence"/>
</dbReference>
<feature type="region of interest" description="Disordered" evidence="1">
    <location>
        <begin position="202"/>
        <end position="241"/>
    </location>
</feature>
<gene>
    <name evidence="2" type="ORF">HPB52_003628</name>
</gene>
<name>A0A9D4PB81_RHISA</name>
<feature type="compositionally biased region" description="Basic and acidic residues" evidence="1">
    <location>
        <begin position="214"/>
        <end position="224"/>
    </location>
</feature>
<reference evidence="2" key="2">
    <citation type="submission" date="2021-09" db="EMBL/GenBank/DDBJ databases">
        <authorList>
            <person name="Jia N."/>
            <person name="Wang J."/>
            <person name="Shi W."/>
            <person name="Du L."/>
            <person name="Sun Y."/>
            <person name="Zhan W."/>
            <person name="Jiang J."/>
            <person name="Wang Q."/>
            <person name="Zhang B."/>
            <person name="Ji P."/>
            <person name="Sakyi L.B."/>
            <person name="Cui X."/>
            <person name="Yuan T."/>
            <person name="Jiang B."/>
            <person name="Yang W."/>
            <person name="Lam T.T.-Y."/>
            <person name="Chang Q."/>
            <person name="Ding S."/>
            <person name="Wang X."/>
            <person name="Zhu J."/>
            <person name="Ruan X."/>
            <person name="Zhao L."/>
            <person name="Wei J."/>
            <person name="Que T."/>
            <person name="Du C."/>
            <person name="Cheng J."/>
            <person name="Dai P."/>
            <person name="Han X."/>
            <person name="Huang E."/>
            <person name="Gao Y."/>
            <person name="Liu J."/>
            <person name="Shao H."/>
            <person name="Ye R."/>
            <person name="Li L."/>
            <person name="Wei W."/>
            <person name="Wang X."/>
            <person name="Wang C."/>
            <person name="Huo Q."/>
            <person name="Li W."/>
            <person name="Guo W."/>
            <person name="Chen H."/>
            <person name="Chen S."/>
            <person name="Zhou L."/>
            <person name="Zhou L."/>
            <person name="Ni X."/>
            <person name="Tian J."/>
            <person name="Zhou Y."/>
            <person name="Sheng Y."/>
            <person name="Liu T."/>
            <person name="Pan Y."/>
            <person name="Xia L."/>
            <person name="Li J."/>
            <person name="Zhao F."/>
            <person name="Cao W."/>
        </authorList>
    </citation>
    <scope>NUCLEOTIDE SEQUENCE</scope>
    <source>
        <strain evidence="2">Rsan-2018</strain>
        <tissue evidence="2">Larvae</tissue>
    </source>
</reference>
<organism evidence="2 3">
    <name type="scientific">Rhipicephalus sanguineus</name>
    <name type="common">Brown dog tick</name>
    <name type="synonym">Ixodes sanguineus</name>
    <dbReference type="NCBI Taxonomy" id="34632"/>
    <lineage>
        <taxon>Eukaryota</taxon>
        <taxon>Metazoa</taxon>
        <taxon>Ecdysozoa</taxon>
        <taxon>Arthropoda</taxon>
        <taxon>Chelicerata</taxon>
        <taxon>Arachnida</taxon>
        <taxon>Acari</taxon>
        <taxon>Parasitiformes</taxon>
        <taxon>Ixodida</taxon>
        <taxon>Ixodoidea</taxon>
        <taxon>Ixodidae</taxon>
        <taxon>Rhipicephalinae</taxon>
        <taxon>Rhipicephalus</taxon>
        <taxon>Rhipicephalus</taxon>
    </lineage>
</organism>
<proteinExistence type="predicted"/>
<protein>
    <submittedName>
        <fullName evidence="2">Uncharacterized protein</fullName>
    </submittedName>
</protein>
<comment type="caution">
    <text evidence="2">The sequence shown here is derived from an EMBL/GenBank/DDBJ whole genome shotgun (WGS) entry which is preliminary data.</text>
</comment>